<dbReference type="InterPro" id="IPR058240">
    <property type="entry name" value="rSAM_sf"/>
</dbReference>
<feature type="binding site" evidence="9">
    <location>
        <position position="129"/>
    </location>
    <ligand>
        <name>[4Fe-4S] cluster</name>
        <dbReference type="ChEBI" id="CHEBI:49883"/>
        <label>1</label>
    </ligand>
</feature>
<keyword evidence="15" id="KW-1185">Reference proteome</keyword>
<dbReference type="PROSITE" id="PS50926">
    <property type="entry name" value="TRAM"/>
    <property type="match status" value="1"/>
</dbReference>
<feature type="region of interest" description="Disordered" evidence="10">
    <location>
        <begin position="256"/>
        <end position="298"/>
    </location>
</feature>
<dbReference type="GO" id="GO:0006400">
    <property type="term" value="P:tRNA modification"/>
    <property type="evidence" value="ECO:0007669"/>
    <property type="project" value="InterPro"/>
</dbReference>
<evidence type="ECO:0000256" key="10">
    <source>
        <dbReference type="SAM" id="MobiDB-lite"/>
    </source>
</evidence>
<dbReference type="InterPro" id="IPR005840">
    <property type="entry name" value="Ribosomal_uS12_MeSTrfase_RimO"/>
</dbReference>
<keyword evidence="2 9" id="KW-0004">4Fe-4S</keyword>
<protein>
    <recommendedName>
        <fullName evidence="9">Ribosomal protein uS12 methylthiotransferase RimO</fullName>
        <shortName evidence="9">uS12 MTTase</shortName>
        <shortName evidence="9">uS12 methylthiotransferase</shortName>
        <ecNumber evidence="9">2.8.4.4</ecNumber>
    </recommendedName>
    <alternativeName>
        <fullName evidence="9">Ribosomal protein uS12 (aspartate-C(3))-methylthiotransferase</fullName>
    </alternativeName>
    <alternativeName>
        <fullName evidence="9">Ribosome maturation factor RimO</fullName>
    </alternativeName>
</protein>
<organism evidence="14 15">
    <name type="scientific">Granulicella pectinivorans</name>
    <dbReference type="NCBI Taxonomy" id="474950"/>
    <lineage>
        <taxon>Bacteria</taxon>
        <taxon>Pseudomonadati</taxon>
        <taxon>Acidobacteriota</taxon>
        <taxon>Terriglobia</taxon>
        <taxon>Terriglobales</taxon>
        <taxon>Acidobacteriaceae</taxon>
        <taxon>Granulicella</taxon>
    </lineage>
</organism>
<comment type="cofactor">
    <cofactor evidence="9">
        <name>[4Fe-4S] cluster</name>
        <dbReference type="ChEBI" id="CHEBI:49883"/>
    </cofactor>
    <text evidence="9">Binds 2 [4Fe-4S] clusters. One cluster is coordinated with 3 cysteines and an exchangeable S-adenosyl-L-methionine.</text>
</comment>
<evidence type="ECO:0000256" key="7">
    <source>
        <dbReference type="ARBA" id="ARBA00023004"/>
    </source>
</evidence>
<dbReference type="GO" id="GO:0103039">
    <property type="term" value="F:protein methylthiotransferase activity"/>
    <property type="evidence" value="ECO:0007669"/>
    <property type="project" value="UniProtKB-EC"/>
</dbReference>
<dbReference type="SUPFAM" id="SSF102114">
    <property type="entry name" value="Radical SAM enzymes"/>
    <property type="match status" value="1"/>
</dbReference>
<comment type="catalytic activity">
    <reaction evidence="9">
        <text>L-aspartate(89)-[ribosomal protein uS12]-hydrogen + (sulfur carrier)-SH + AH2 + 2 S-adenosyl-L-methionine = 3-methylsulfanyl-L-aspartate(89)-[ribosomal protein uS12]-hydrogen + (sulfur carrier)-H + 5'-deoxyadenosine + L-methionine + A + S-adenosyl-L-homocysteine + 2 H(+)</text>
        <dbReference type="Rhea" id="RHEA:37087"/>
        <dbReference type="Rhea" id="RHEA-COMP:10460"/>
        <dbReference type="Rhea" id="RHEA-COMP:10461"/>
        <dbReference type="Rhea" id="RHEA-COMP:14737"/>
        <dbReference type="Rhea" id="RHEA-COMP:14739"/>
        <dbReference type="ChEBI" id="CHEBI:13193"/>
        <dbReference type="ChEBI" id="CHEBI:15378"/>
        <dbReference type="ChEBI" id="CHEBI:17319"/>
        <dbReference type="ChEBI" id="CHEBI:17499"/>
        <dbReference type="ChEBI" id="CHEBI:29917"/>
        <dbReference type="ChEBI" id="CHEBI:29961"/>
        <dbReference type="ChEBI" id="CHEBI:57844"/>
        <dbReference type="ChEBI" id="CHEBI:57856"/>
        <dbReference type="ChEBI" id="CHEBI:59789"/>
        <dbReference type="ChEBI" id="CHEBI:64428"/>
        <dbReference type="ChEBI" id="CHEBI:73599"/>
        <dbReference type="EC" id="2.8.4.4"/>
    </reaction>
</comment>
<dbReference type="InterPro" id="IPR002792">
    <property type="entry name" value="TRAM_dom"/>
</dbReference>
<sequence>MRSSSKSYSSRCPGWVSIRQDSLYARKISLVNVSAPTLEEQTPTAARPKVGFVSLGCPKNLVDSEVMMGLLHHNGAELTPNAEDAEIIVINTCSFIDSAKQESVNTILEMVQHRTENGGKARRIVVAGCLVERYRDEIQKNIPEVDAVVGTGELEAILTAAGLTAKPTPNHSPFQILPQDFGQPSIAAQTQPDLELIAHPPVDHTQVEIENLSAGLVSRAPSAVSQHSRPLADPEHDAEIAPQLRIAQSLAETGTTAGTAPLNHPGQHVDHVSHSDKPAGATSRPEGDAREQSGRFSRESWDGAIAALPDYLYSDATPRILTTPRASAYIKIAEGCDHPCSFCIIPQLRGKFRSRRMGSIIAEAQNLIAQGVREITLIGQDTTCYGEDLGLKEGLAQLLDALAVLPGLRWLRFLYTYPNKVTTRLLETMAKHDTIAKYLDVPLQHASASVLKTMKRGGNAGIFLDLIAKARRIVPGIVIRTSFIVGFPSETEADYKELEAFIVAAKIDWLGVFTYSDEEGAKAFELAAELKVPKRTIEARRRKLMKLQQKISTQAKQAWIGREIDLLVEGPSEETDLLWEGRTPLHAPEIDGKVFINDFGPHEALVPGTFYRAEITESHDYDVVARILD</sequence>
<evidence type="ECO:0000256" key="4">
    <source>
        <dbReference type="ARBA" id="ARBA00022679"/>
    </source>
</evidence>
<dbReference type="FunFam" id="3.80.30.20:FF:000001">
    <property type="entry name" value="tRNA-2-methylthio-N(6)-dimethylallyladenosine synthase 2"/>
    <property type="match status" value="1"/>
</dbReference>
<dbReference type="Gene3D" id="3.80.30.20">
    <property type="entry name" value="tm_1862 like domain"/>
    <property type="match status" value="1"/>
</dbReference>
<dbReference type="CDD" id="cd01335">
    <property type="entry name" value="Radical_SAM"/>
    <property type="match status" value="1"/>
</dbReference>
<keyword evidence="3 9" id="KW-0963">Cytoplasm</keyword>
<dbReference type="InterPro" id="IPR023404">
    <property type="entry name" value="rSAM_horseshoe"/>
</dbReference>
<proteinExistence type="inferred from homology"/>
<keyword evidence="6 9" id="KW-0479">Metal-binding</keyword>
<dbReference type="Pfam" id="PF00919">
    <property type="entry name" value="UPF0004"/>
    <property type="match status" value="1"/>
</dbReference>
<evidence type="ECO:0000256" key="3">
    <source>
        <dbReference type="ARBA" id="ARBA00022490"/>
    </source>
</evidence>
<dbReference type="Pfam" id="PF04055">
    <property type="entry name" value="Radical_SAM"/>
    <property type="match status" value="1"/>
</dbReference>
<dbReference type="InterPro" id="IPR006638">
    <property type="entry name" value="Elp3/MiaA/NifB-like_rSAM"/>
</dbReference>
<dbReference type="EMBL" id="FOZL01000002">
    <property type="protein sequence ID" value="SFS20735.1"/>
    <property type="molecule type" value="Genomic_DNA"/>
</dbReference>
<feature type="binding site" evidence="9">
    <location>
        <position position="340"/>
    </location>
    <ligand>
        <name>[4Fe-4S] cluster</name>
        <dbReference type="ChEBI" id="CHEBI:49883"/>
        <label>2</label>
        <note>4Fe-4S-S-AdoMet</note>
    </ligand>
</feature>
<dbReference type="Gene3D" id="3.40.50.12160">
    <property type="entry name" value="Methylthiotransferase, N-terminal domain"/>
    <property type="match status" value="1"/>
</dbReference>
<dbReference type="PROSITE" id="PS51918">
    <property type="entry name" value="RADICAL_SAM"/>
    <property type="match status" value="1"/>
</dbReference>
<dbReference type="GO" id="GO:0051539">
    <property type="term" value="F:4 iron, 4 sulfur cluster binding"/>
    <property type="evidence" value="ECO:0007669"/>
    <property type="project" value="UniProtKB-UniRule"/>
</dbReference>
<dbReference type="Pfam" id="PF18693">
    <property type="entry name" value="TRAM_2"/>
    <property type="match status" value="1"/>
</dbReference>
<dbReference type="GO" id="GO:0005840">
    <property type="term" value="C:ribosome"/>
    <property type="evidence" value="ECO:0007669"/>
    <property type="project" value="UniProtKB-KW"/>
</dbReference>
<feature type="binding site" evidence="9">
    <location>
        <position position="57"/>
    </location>
    <ligand>
        <name>[4Fe-4S] cluster</name>
        <dbReference type="ChEBI" id="CHEBI:49883"/>
        <label>1</label>
    </ligand>
</feature>
<dbReference type="Proteomes" id="UP000199024">
    <property type="component" value="Unassembled WGS sequence"/>
</dbReference>
<feature type="binding site" evidence="9">
    <location>
        <position position="343"/>
    </location>
    <ligand>
        <name>[4Fe-4S] cluster</name>
        <dbReference type="ChEBI" id="CHEBI:49883"/>
        <label>2</label>
        <note>4Fe-4S-S-AdoMet</note>
    </ligand>
</feature>
<evidence type="ECO:0000256" key="9">
    <source>
        <dbReference type="HAMAP-Rule" id="MF_01865"/>
    </source>
</evidence>
<dbReference type="PROSITE" id="PS01278">
    <property type="entry name" value="MTTASE_RADICAL"/>
    <property type="match status" value="1"/>
</dbReference>
<evidence type="ECO:0000256" key="1">
    <source>
        <dbReference type="ARBA" id="ARBA00003234"/>
    </source>
</evidence>
<dbReference type="InterPro" id="IPR012340">
    <property type="entry name" value="NA-bd_OB-fold"/>
</dbReference>
<feature type="domain" description="MTTase N-terminal" evidence="12">
    <location>
        <begin position="48"/>
        <end position="166"/>
    </location>
</feature>
<dbReference type="EC" id="2.8.4.4" evidence="9"/>
<dbReference type="AlphaFoldDB" id="A0A1I6MYG1"/>
<dbReference type="GO" id="GO:0046872">
    <property type="term" value="F:metal ion binding"/>
    <property type="evidence" value="ECO:0007669"/>
    <property type="project" value="UniProtKB-KW"/>
</dbReference>
<dbReference type="PANTHER" id="PTHR43837">
    <property type="entry name" value="RIBOSOMAL PROTEIN S12 METHYLTHIOTRANSFERASE RIMO"/>
    <property type="match status" value="1"/>
</dbReference>
<keyword evidence="14" id="KW-0689">Ribosomal protein</keyword>
<dbReference type="SFLD" id="SFLDS00029">
    <property type="entry name" value="Radical_SAM"/>
    <property type="match status" value="1"/>
</dbReference>
<dbReference type="Gene3D" id="2.40.50.140">
    <property type="entry name" value="Nucleic acid-binding proteins"/>
    <property type="match status" value="1"/>
</dbReference>
<dbReference type="STRING" id="474950.SAMN05421771_3793"/>
<keyword evidence="7 9" id="KW-0408">Iron</keyword>
<dbReference type="InterPro" id="IPR005839">
    <property type="entry name" value="Methylthiotransferase"/>
</dbReference>
<dbReference type="PANTHER" id="PTHR43837:SF1">
    <property type="entry name" value="RIBOSOMAL PROTEIN US12 METHYLTHIOTRANSFERASE RIMO"/>
    <property type="match status" value="1"/>
</dbReference>
<reference evidence="14 15" key="1">
    <citation type="submission" date="2016-10" db="EMBL/GenBank/DDBJ databases">
        <authorList>
            <person name="de Groot N.N."/>
        </authorList>
    </citation>
    <scope>NUCLEOTIDE SEQUENCE [LARGE SCALE GENOMIC DNA]</scope>
    <source>
        <strain evidence="14 15">DSM 21001</strain>
    </source>
</reference>
<evidence type="ECO:0000256" key="5">
    <source>
        <dbReference type="ARBA" id="ARBA00022691"/>
    </source>
</evidence>
<feature type="domain" description="TRAM" evidence="11">
    <location>
        <begin position="557"/>
        <end position="629"/>
    </location>
</feature>
<comment type="function">
    <text evidence="1">Catalyzes the methylthiolation of N6-(dimethylallyl)adenosine (i(6)A), leading to the formation of 2-methylthio-N6-(dimethylallyl)adenosine (ms(2)i(6)A) at position 37 in tRNAs that read codons beginning with uridine.</text>
</comment>
<gene>
    <name evidence="9" type="primary">rimO</name>
    <name evidence="14" type="ORF">SAMN05421771_3793</name>
</gene>
<feature type="domain" description="Radical SAM core" evidence="13">
    <location>
        <begin position="322"/>
        <end position="554"/>
    </location>
</feature>
<dbReference type="PROSITE" id="PS51449">
    <property type="entry name" value="MTTASE_N"/>
    <property type="match status" value="1"/>
</dbReference>
<comment type="subcellular location">
    <subcellularLocation>
        <location evidence="9">Cytoplasm</location>
    </subcellularLocation>
</comment>
<feature type="binding site" evidence="9">
    <location>
        <position position="93"/>
    </location>
    <ligand>
        <name>[4Fe-4S] cluster</name>
        <dbReference type="ChEBI" id="CHEBI:49883"/>
        <label>1</label>
    </ligand>
</feature>
<dbReference type="InterPro" id="IPR020612">
    <property type="entry name" value="Methylthiotransferase_CS"/>
</dbReference>
<dbReference type="InterPro" id="IPR038135">
    <property type="entry name" value="Methylthiotransferase_N_sf"/>
</dbReference>
<keyword evidence="4 9" id="KW-0808">Transferase</keyword>
<accession>A0A1I6MYG1</accession>
<evidence type="ECO:0000259" key="12">
    <source>
        <dbReference type="PROSITE" id="PS51449"/>
    </source>
</evidence>
<keyword evidence="14" id="KW-0687">Ribonucleoprotein</keyword>
<evidence type="ECO:0000313" key="14">
    <source>
        <dbReference type="EMBL" id="SFS20735.1"/>
    </source>
</evidence>
<dbReference type="NCBIfam" id="TIGR00089">
    <property type="entry name" value="MiaB/RimO family radical SAM methylthiotransferase"/>
    <property type="match status" value="1"/>
</dbReference>
<dbReference type="GO" id="GO:0035599">
    <property type="term" value="F:aspartic acid methylthiotransferase activity"/>
    <property type="evidence" value="ECO:0007669"/>
    <property type="project" value="TreeGrafter"/>
</dbReference>
<comment type="function">
    <text evidence="9">Catalyzes the methylthiolation of an aspartic acid residue of ribosomal protein uS12.</text>
</comment>
<dbReference type="SFLD" id="SFLDG01082">
    <property type="entry name" value="B12-binding_domain_containing"/>
    <property type="match status" value="1"/>
</dbReference>
<evidence type="ECO:0000313" key="15">
    <source>
        <dbReference type="Proteomes" id="UP000199024"/>
    </source>
</evidence>
<dbReference type="OrthoDB" id="9805215at2"/>
<comment type="similarity">
    <text evidence="9">Belongs to the methylthiotransferase family. RimO subfamily.</text>
</comment>
<feature type="binding site" evidence="9">
    <location>
        <position position="336"/>
    </location>
    <ligand>
        <name>[4Fe-4S] cluster</name>
        <dbReference type="ChEBI" id="CHEBI:49883"/>
        <label>2</label>
        <note>4Fe-4S-S-AdoMet</note>
    </ligand>
</feature>
<feature type="compositionally biased region" description="Basic and acidic residues" evidence="10">
    <location>
        <begin position="285"/>
        <end position="298"/>
    </location>
</feature>
<evidence type="ECO:0000256" key="2">
    <source>
        <dbReference type="ARBA" id="ARBA00022485"/>
    </source>
</evidence>
<dbReference type="FunFam" id="3.40.50.12160:FF:000003">
    <property type="entry name" value="CDK5 regulatory subunit-associated protein 1"/>
    <property type="match status" value="1"/>
</dbReference>
<evidence type="ECO:0000256" key="8">
    <source>
        <dbReference type="ARBA" id="ARBA00023014"/>
    </source>
</evidence>
<dbReference type="SMART" id="SM00729">
    <property type="entry name" value="Elp3"/>
    <property type="match status" value="1"/>
</dbReference>
<dbReference type="GO" id="GO:0005829">
    <property type="term" value="C:cytosol"/>
    <property type="evidence" value="ECO:0007669"/>
    <property type="project" value="TreeGrafter"/>
</dbReference>
<feature type="compositionally biased region" description="Basic and acidic residues" evidence="10">
    <location>
        <begin position="267"/>
        <end position="277"/>
    </location>
</feature>
<evidence type="ECO:0000259" key="11">
    <source>
        <dbReference type="PROSITE" id="PS50926"/>
    </source>
</evidence>
<name>A0A1I6MYG1_9BACT</name>
<evidence type="ECO:0000259" key="13">
    <source>
        <dbReference type="PROSITE" id="PS51918"/>
    </source>
</evidence>
<evidence type="ECO:0000256" key="6">
    <source>
        <dbReference type="ARBA" id="ARBA00022723"/>
    </source>
</evidence>
<keyword evidence="5 9" id="KW-0949">S-adenosyl-L-methionine</keyword>
<keyword evidence="8 9" id="KW-0411">Iron-sulfur</keyword>
<dbReference type="InterPro" id="IPR007197">
    <property type="entry name" value="rSAM"/>
</dbReference>
<dbReference type="InterPro" id="IPR013848">
    <property type="entry name" value="Methylthiotransferase_N"/>
</dbReference>
<dbReference type="HAMAP" id="MF_01865">
    <property type="entry name" value="MTTase_RimO"/>
    <property type="match status" value="1"/>
</dbReference>